<keyword evidence="4" id="KW-0560">Oxidoreductase</keyword>
<evidence type="ECO:0000313" key="7">
    <source>
        <dbReference type="EMBL" id="KAK7060867.1"/>
    </source>
</evidence>
<dbReference type="Proteomes" id="UP001383192">
    <property type="component" value="Unassembled WGS sequence"/>
</dbReference>
<dbReference type="GO" id="GO:0004497">
    <property type="term" value="F:monooxygenase activity"/>
    <property type="evidence" value="ECO:0007669"/>
    <property type="project" value="UniProtKB-KW"/>
</dbReference>
<dbReference type="PRINTS" id="PR00420">
    <property type="entry name" value="RNGMNOXGNASE"/>
</dbReference>
<protein>
    <recommendedName>
        <fullName evidence="6">FAD-binding domain-containing protein</fullName>
    </recommendedName>
</protein>
<accession>A0AAW0E9M1</accession>
<keyword evidence="8" id="KW-1185">Reference proteome</keyword>
<evidence type="ECO:0000256" key="4">
    <source>
        <dbReference type="ARBA" id="ARBA00023002"/>
    </source>
</evidence>
<keyword evidence="3" id="KW-0274">FAD</keyword>
<dbReference type="InterPro" id="IPR050493">
    <property type="entry name" value="FAD-dep_Monooxygenase_BioMet"/>
</dbReference>
<evidence type="ECO:0000259" key="6">
    <source>
        <dbReference type="Pfam" id="PF01494"/>
    </source>
</evidence>
<proteinExistence type="inferred from homology"/>
<feature type="domain" description="FAD-binding" evidence="6">
    <location>
        <begin position="12"/>
        <end position="384"/>
    </location>
</feature>
<dbReference type="Pfam" id="PF01494">
    <property type="entry name" value="FAD_binding_3"/>
    <property type="match status" value="1"/>
</dbReference>
<sequence length="457" mass="51077">MLDERKAAVQLHILIVGAGIGGLSAAYCLAQAGHKITVVEKARELKGIGAGIQLTPNSTRLLIRWGLGKRLEEVAGFDRCKVKPLFRYTGSLLLMQTHGKDFEHESGGAPTYQMLASAFVDITINNLTVGTQRADLQKMLYELASPYMDLRLGSEVCFVDPSTSTVSLKSGETLSGDLIIGADGVRSVVREALGNPQQLEPMHESVYRYLIPAEEMLMDPDLRPFMETPSLTTWLGPRKNVVGYGIKDRSLYYMAVHVPEIDSQVQDVHTTNGDPVQMRAAFSESCEDWDHRVLKLLALAKSNRLLKSRMLHCRPLDTWVHPLGHVTLLGDACHAFPPYYGQGSALAIEDAAVMGNLFSRISDRSQIKFLLQAYEEIRRPRASATWLDTMEREVWLHHADGPEQQTRDIGMKDFRILKHRREHEATIPIYGLDAYGYDADEVVDIWWKENGGSIVSC</sequence>
<comment type="similarity">
    <text evidence="1">Belongs to the paxM FAD-dependent monooxygenase family.</text>
</comment>
<comment type="caution">
    <text evidence="7">The sequence shown here is derived from an EMBL/GenBank/DDBJ whole genome shotgun (WGS) entry which is preliminary data.</text>
</comment>
<gene>
    <name evidence="7" type="ORF">VNI00_000600</name>
</gene>
<dbReference type="PANTHER" id="PTHR13789">
    <property type="entry name" value="MONOOXYGENASE"/>
    <property type="match status" value="1"/>
</dbReference>
<dbReference type="SUPFAM" id="SSF51905">
    <property type="entry name" value="FAD/NAD(P)-binding domain"/>
    <property type="match status" value="1"/>
</dbReference>
<dbReference type="InterPro" id="IPR002938">
    <property type="entry name" value="FAD-bd"/>
</dbReference>
<evidence type="ECO:0000256" key="5">
    <source>
        <dbReference type="ARBA" id="ARBA00023033"/>
    </source>
</evidence>
<dbReference type="PANTHER" id="PTHR13789:SF147">
    <property type="entry name" value="PUTATIVE (AFU_ORTHOLOGUE AFUA_2G01950)-RELATED"/>
    <property type="match status" value="1"/>
</dbReference>
<keyword evidence="5" id="KW-0503">Monooxygenase</keyword>
<evidence type="ECO:0000313" key="8">
    <source>
        <dbReference type="Proteomes" id="UP001383192"/>
    </source>
</evidence>
<evidence type="ECO:0000256" key="2">
    <source>
        <dbReference type="ARBA" id="ARBA00022630"/>
    </source>
</evidence>
<evidence type="ECO:0000256" key="1">
    <source>
        <dbReference type="ARBA" id="ARBA00007992"/>
    </source>
</evidence>
<keyword evidence="2" id="KW-0285">Flavoprotein</keyword>
<evidence type="ECO:0000256" key="3">
    <source>
        <dbReference type="ARBA" id="ARBA00022827"/>
    </source>
</evidence>
<dbReference type="AlphaFoldDB" id="A0AAW0E9M1"/>
<reference evidence="7 8" key="1">
    <citation type="submission" date="2024-01" db="EMBL/GenBank/DDBJ databases">
        <title>A draft genome for a cacao thread blight-causing isolate of Paramarasmius palmivorus.</title>
        <authorList>
            <person name="Baruah I.K."/>
            <person name="Bukari Y."/>
            <person name="Amoako-Attah I."/>
            <person name="Meinhardt L.W."/>
            <person name="Bailey B.A."/>
            <person name="Cohen S.P."/>
        </authorList>
    </citation>
    <scope>NUCLEOTIDE SEQUENCE [LARGE SCALE GENOMIC DNA]</scope>
    <source>
        <strain evidence="7 8">GH-12</strain>
    </source>
</reference>
<organism evidence="7 8">
    <name type="scientific">Paramarasmius palmivorus</name>
    <dbReference type="NCBI Taxonomy" id="297713"/>
    <lineage>
        <taxon>Eukaryota</taxon>
        <taxon>Fungi</taxon>
        <taxon>Dikarya</taxon>
        <taxon>Basidiomycota</taxon>
        <taxon>Agaricomycotina</taxon>
        <taxon>Agaricomycetes</taxon>
        <taxon>Agaricomycetidae</taxon>
        <taxon>Agaricales</taxon>
        <taxon>Marasmiineae</taxon>
        <taxon>Marasmiaceae</taxon>
        <taxon>Paramarasmius</taxon>
    </lineage>
</organism>
<name>A0AAW0E9M1_9AGAR</name>
<dbReference type="GO" id="GO:0071949">
    <property type="term" value="F:FAD binding"/>
    <property type="evidence" value="ECO:0007669"/>
    <property type="project" value="InterPro"/>
</dbReference>
<dbReference type="Gene3D" id="3.50.50.60">
    <property type="entry name" value="FAD/NAD(P)-binding domain"/>
    <property type="match status" value="1"/>
</dbReference>
<dbReference type="InterPro" id="IPR036188">
    <property type="entry name" value="FAD/NAD-bd_sf"/>
</dbReference>
<dbReference type="EMBL" id="JAYKXP010000002">
    <property type="protein sequence ID" value="KAK7060867.1"/>
    <property type="molecule type" value="Genomic_DNA"/>
</dbReference>